<proteinExistence type="predicted"/>
<protein>
    <submittedName>
        <fullName evidence="1">Uncharacterized protein</fullName>
    </submittedName>
</protein>
<gene>
    <name evidence="1" type="ORF">RclHR1_03650016</name>
</gene>
<keyword evidence="2" id="KW-1185">Reference proteome</keyword>
<dbReference type="AlphaFoldDB" id="A0A2Z6RCZ3"/>
<evidence type="ECO:0000313" key="2">
    <source>
        <dbReference type="Proteomes" id="UP000247702"/>
    </source>
</evidence>
<comment type="caution">
    <text evidence="1">The sequence shown here is derived from an EMBL/GenBank/DDBJ whole genome shotgun (WGS) entry which is preliminary data.</text>
</comment>
<reference evidence="1 2" key="1">
    <citation type="submission" date="2017-11" db="EMBL/GenBank/DDBJ databases">
        <title>The genome of Rhizophagus clarus HR1 reveals common genetic basis of auxotrophy among arbuscular mycorrhizal fungi.</title>
        <authorList>
            <person name="Kobayashi Y."/>
        </authorList>
    </citation>
    <scope>NUCLEOTIDE SEQUENCE [LARGE SCALE GENOMIC DNA]</scope>
    <source>
        <strain evidence="1 2">HR1</strain>
    </source>
</reference>
<sequence>MEQTYSDTSAGDKIEVYEFLEALRLLNNKVALISMDDDDNTESDINEEIMMMIRAIIGILEKDIPNGVKML</sequence>
<accession>A0A2Z6RCZ3</accession>
<dbReference type="Proteomes" id="UP000247702">
    <property type="component" value="Unassembled WGS sequence"/>
</dbReference>
<name>A0A2Z6RCZ3_9GLOM</name>
<evidence type="ECO:0000313" key="1">
    <source>
        <dbReference type="EMBL" id="GBB99840.1"/>
    </source>
</evidence>
<organism evidence="1 2">
    <name type="scientific">Rhizophagus clarus</name>
    <dbReference type="NCBI Taxonomy" id="94130"/>
    <lineage>
        <taxon>Eukaryota</taxon>
        <taxon>Fungi</taxon>
        <taxon>Fungi incertae sedis</taxon>
        <taxon>Mucoromycota</taxon>
        <taxon>Glomeromycotina</taxon>
        <taxon>Glomeromycetes</taxon>
        <taxon>Glomerales</taxon>
        <taxon>Glomeraceae</taxon>
        <taxon>Rhizophagus</taxon>
    </lineage>
</organism>
<dbReference type="EMBL" id="BEXD01002946">
    <property type="protein sequence ID" value="GBB99840.1"/>
    <property type="molecule type" value="Genomic_DNA"/>
</dbReference>